<reference evidence="3" key="1">
    <citation type="submission" date="2010-09" db="EMBL/GenBank/DDBJ databases">
        <title>The genome sequence of Geomyces destructans 20631-21.</title>
        <authorList>
            <consortium name="The Broad Institute Genome Sequencing Platform"/>
            <person name="Cuomo C.A."/>
            <person name="Blehert D.S."/>
            <person name="Lorch J.M."/>
            <person name="Young S.K."/>
            <person name="Zeng Q."/>
            <person name="Gargeya S."/>
            <person name="Fitzgerald M."/>
            <person name="Haas B."/>
            <person name="Abouelleil A."/>
            <person name="Alvarado L."/>
            <person name="Arachchi H.M."/>
            <person name="Berlin A."/>
            <person name="Brown A."/>
            <person name="Chapman S.B."/>
            <person name="Chen Z."/>
            <person name="Dunbar C."/>
            <person name="Freedman E."/>
            <person name="Gearin G."/>
            <person name="Gellesch M."/>
            <person name="Goldberg J."/>
            <person name="Griggs A."/>
            <person name="Gujja S."/>
            <person name="Heiman D."/>
            <person name="Howarth C."/>
            <person name="Larson L."/>
            <person name="Lui A."/>
            <person name="MacDonald P.J.P."/>
            <person name="Montmayeur A."/>
            <person name="Murphy C."/>
            <person name="Neiman D."/>
            <person name="Pearson M."/>
            <person name="Priest M."/>
            <person name="Roberts A."/>
            <person name="Saif S."/>
            <person name="Shea T."/>
            <person name="Shenoy N."/>
            <person name="Sisk P."/>
            <person name="Stolte C."/>
            <person name="Sykes S."/>
            <person name="Wortman J."/>
            <person name="Nusbaum C."/>
            <person name="Birren B."/>
        </authorList>
    </citation>
    <scope>NUCLEOTIDE SEQUENCE [LARGE SCALE GENOMIC DNA]</scope>
    <source>
        <strain evidence="3">ATCC MYA-4855 / 20631-21</strain>
    </source>
</reference>
<dbReference type="OrthoDB" id="10253329at2759"/>
<dbReference type="STRING" id="658429.L8G2C7"/>
<dbReference type="AlphaFoldDB" id="L8G2C7"/>
<organism evidence="2 3">
    <name type="scientific">Pseudogymnoascus destructans (strain ATCC MYA-4855 / 20631-21)</name>
    <name type="common">Bat white-nose syndrome fungus</name>
    <name type="synonym">Geomyces destructans</name>
    <dbReference type="NCBI Taxonomy" id="658429"/>
    <lineage>
        <taxon>Eukaryota</taxon>
        <taxon>Fungi</taxon>
        <taxon>Dikarya</taxon>
        <taxon>Ascomycota</taxon>
        <taxon>Pezizomycotina</taxon>
        <taxon>Leotiomycetes</taxon>
        <taxon>Thelebolales</taxon>
        <taxon>Thelebolaceae</taxon>
        <taxon>Pseudogymnoascus</taxon>
    </lineage>
</organism>
<accession>L8G2C7</accession>
<evidence type="ECO:0000313" key="3">
    <source>
        <dbReference type="Proteomes" id="UP000011064"/>
    </source>
</evidence>
<feature type="region of interest" description="Disordered" evidence="1">
    <location>
        <begin position="1"/>
        <end position="33"/>
    </location>
</feature>
<dbReference type="EMBL" id="GL573194">
    <property type="protein sequence ID" value="ELR06096.1"/>
    <property type="molecule type" value="Genomic_DNA"/>
</dbReference>
<dbReference type="VEuPathDB" id="FungiDB:GMDG_01970"/>
<evidence type="ECO:0000256" key="1">
    <source>
        <dbReference type="SAM" id="MobiDB-lite"/>
    </source>
</evidence>
<evidence type="ECO:0000313" key="2">
    <source>
        <dbReference type="EMBL" id="ELR06096.1"/>
    </source>
</evidence>
<gene>
    <name evidence="2" type="ORF">GMDG_01970</name>
</gene>
<dbReference type="Proteomes" id="UP000011064">
    <property type="component" value="Unassembled WGS sequence"/>
</dbReference>
<dbReference type="HOGENOM" id="CLU_1533223_0_0_1"/>
<dbReference type="InParanoid" id="L8G2C7"/>
<keyword evidence="3" id="KW-1185">Reference proteome</keyword>
<protein>
    <submittedName>
        <fullName evidence="2">Uncharacterized protein</fullName>
    </submittedName>
</protein>
<name>L8G2C7_PSED2</name>
<sequence length="175" mass="18803">MAIVTSPTLPTSPTPALPRPQAPSLLQVSSPAPFFPPPNPRPLILTASTAKVTRIDAPPVVHNACMAAGDIVAGECGSGWLGYETWEGMHRLRTRESSSFGQIRRRYKPRERKSEDGGVILEFDLKPSDPDFPFEMTALASLLAVPQGYPEESPRGLGIAISPGGLPMWKGDLMG</sequence>
<feature type="compositionally biased region" description="Pro residues" evidence="1">
    <location>
        <begin position="10"/>
        <end position="21"/>
    </location>
</feature>
<proteinExistence type="predicted"/>